<dbReference type="GeneID" id="30029545"/>
<keyword evidence="6 7" id="KW-0539">Nucleus</keyword>
<dbReference type="InterPro" id="IPR021715">
    <property type="entry name" value="Slu7_dom"/>
</dbReference>
<evidence type="ECO:0000259" key="9">
    <source>
        <dbReference type="Pfam" id="PF11708"/>
    </source>
</evidence>
<keyword evidence="11" id="KW-1185">Reference proteome</keyword>
<evidence type="ECO:0000256" key="2">
    <source>
        <dbReference type="ARBA" id="ARBA00007203"/>
    </source>
</evidence>
<dbReference type="GO" id="GO:0005681">
    <property type="term" value="C:spliceosomal complex"/>
    <property type="evidence" value="ECO:0007669"/>
    <property type="project" value="UniProtKB-UniRule"/>
</dbReference>
<evidence type="ECO:0000256" key="7">
    <source>
        <dbReference type="RuleBase" id="RU367071"/>
    </source>
</evidence>
<feature type="compositionally biased region" description="Basic and acidic residues" evidence="8">
    <location>
        <begin position="259"/>
        <end position="269"/>
    </location>
</feature>
<name>A0A1A0HFL7_9ASCO</name>
<comment type="similarity">
    <text evidence="2 7">Belongs to the SLU7 family.</text>
</comment>
<evidence type="ECO:0000256" key="6">
    <source>
        <dbReference type="ARBA" id="ARBA00023242"/>
    </source>
</evidence>
<protein>
    <recommendedName>
        <fullName evidence="7">Pre-mRNA-splicing factor SLU7</fullName>
    </recommendedName>
</protein>
<dbReference type="EMBL" id="LXTC01000001">
    <property type="protein sequence ID" value="OBA22780.1"/>
    <property type="molecule type" value="Genomic_DNA"/>
</dbReference>
<dbReference type="RefSeq" id="XP_018713261.1">
    <property type="nucleotide sequence ID" value="XM_018856569.1"/>
</dbReference>
<keyword evidence="5 7" id="KW-0508">mRNA splicing</keyword>
<evidence type="ECO:0000256" key="1">
    <source>
        <dbReference type="ARBA" id="ARBA00004123"/>
    </source>
</evidence>
<proteinExistence type="inferred from homology"/>
<evidence type="ECO:0000313" key="11">
    <source>
        <dbReference type="Proteomes" id="UP000092555"/>
    </source>
</evidence>
<dbReference type="OrthoDB" id="249612at2759"/>
<comment type="subunit">
    <text evidence="7">Associated with the spliceosome.</text>
</comment>
<evidence type="ECO:0000256" key="5">
    <source>
        <dbReference type="ARBA" id="ARBA00023187"/>
    </source>
</evidence>
<evidence type="ECO:0000256" key="4">
    <source>
        <dbReference type="ARBA" id="ARBA00022728"/>
    </source>
</evidence>
<feature type="domain" description="Pre-mRNA-splicing factor SLU7" evidence="9">
    <location>
        <begin position="76"/>
        <end position="279"/>
    </location>
</feature>
<accession>A0A1A0HFL7</accession>
<sequence>MALGSNNLYIPKYILDVPWYYKSGLKAEQAGAEDTLAHHRKTPGQAPVHHSEPQAGAGIFDEVTHVNGTKTRVADDYDAKRDRWHGHSADEWDEILTRWEAVKKTASRGQNMNEDSDDTDYELELEELGLSRSDLKTGHVEDPLEKSIRDRRDVPAYIRAINGNMGGKIRVGKDSTVGVVNEDSEFVKESADVAEFRQAQKFAWEKNKAFEAEQKKAHYDAQLASLKNPNVPIEEQPAADLNFSMEASPTMMMLQNRQNEQRRKDAGEAKRRRLMEMYGS</sequence>
<feature type="region of interest" description="Disordered" evidence="8">
    <location>
        <begin position="250"/>
        <end position="280"/>
    </location>
</feature>
<dbReference type="Pfam" id="PF11708">
    <property type="entry name" value="Slu7"/>
    <property type="match status" value="1"/>
</dbReference>
<dbReference type="PANTHER" id="PTHR12942">
    <property type="entry name" value="STEP II SPLICING FACTOR SLU7"/>
    <property type="match status" value="1"/>
</dbReference>
<evidence type="ECO:0000313" key="10">
    <source>
        <dbReference type="EMBL" id="OBA22780.1"/>
    </source>
</evidence>
<keyword evidence="3 7" id="KW-0507">mRNA processing</keyword>
<comment type="subcellular location">
    <subcellularLocation>
        <location evidence="1 7">Nucleus</location>
    </subcellularLocation>
</comment>
<organism evidence="10 11">
    <name type="scientific">Metschnikowia bicuspidata var. bicuspidata NRRL YB-4993</name>
    <dbReference type="NCBI Taxonomy" id="869754"/>
    <lineage>
        <taxon>Eukaryota</taxon>
        <taxon>Fungi</taxon>
        <taxon>Dikarya</taxon>
        <taxon>Ascomycota</taxon>
        <taxon>Saccharomycotina</taxon>
        <taxon>Pichiomycetes</taxon>
        <taxon>Metschnikowiaceae</taxon>
        <taxon>Metschnikowia</taxon>
    </lineage>
</organism>
<dbReference type="AlphaFoldDB" id="A0A1A0HFL7"/>
<evidence type="ECO:0000256" key="3">
    <source>
        <dbReference type="ARBA" id="ARBA00022664"/>
    </source>
</evidence>
<evidence type="ECO:0000256" key="8">
    <source>
        <dbReference type="SAM" id="MobiDB-lite"/>
    </source>
</evidence>
<dbReference type="Proteomes" id="UP000092555">
    <property type="component" value="Unassembled WGS sequence"/>
</dbReference>
<dbReference type="PANTHER" id="PTHR12942:SF2">
    <property type="entry name" value="PRE-MRNA-SPLICING FACTOR SLU7"/>
    <property type="match status" value="1"/>
</dbReference>
<gene>
    <name evidence="10" type="ORF">METBIDRAFT_35086</name>
</gene>
<comment type="function">
    <text evidence="7">Involved in pre-mRNA splicing.</text>
</comment>
<dbReference type="GO" id="GO:0030628">
    <property type="term" value="F:pre-mRNA 3'-splice site binding"/>
    <property type="evidence" value="ECO:0007669"/>
    <property type="project" value="UniProtKB-UniRule"/>
</dbReference>
<feature type="region of interest" description="Disordered" evidence="8">
    <location>
        <begin position="32"/>
        <end position="52"/>
    </location>
</feature>
<dbReference type="STRING" id="869754.A0A1A0HFL7"/>
<dbReference type="GO" id="GO:0000398">
    <property type="term" value="P:mRNA splicing, via spliceosome"/>
    <property type="evidence" value="ECO:0007669"/>
    <property type="project" value="UniProtKB-UniRule"/>
</dbReference>
<keyword evidence="4 7" id="KW-0747">Spliceosome</keyword>
<reference evidence="10 11" key="1">
    <citation type="submission" date="2016-05" db="EMBL/GenBank/DDBJ databases">
        <title>Comparative genomics of biotechnologically important yeasts.</title>
        <authorList>
            <consortium name="DOE Joint Genome Institute"/>
            <person name="Riley R."/>
            <person name="Haridas S."/>
            <person name="Wolfe K.H."/>
            <person name="Lopes M.R."/>
            <person name="Hittinger C.T."/>
            <person name="Goker M."/>
            <person name="Salamov A."/>
            <person name="Wisecaver J."/>
            <person name="Long T.M."/>
            <person name="Aerts A.L."/>
            <person name="Barry K."/>
            <person name="Choi C."/>
            <person name="Clum A."/>
            <person name="Coughlan A.Y."/>
            <person name="Deshpande S."/>
            <person name="Douglass A.P."/>
            <person name="Hanson S.J."/>
            <person name="Klenk H.-P."/>
            <person name="LaButti K."/>
            <person name="Lapidus A."/>
            <person name="Lindquist E."/>
            <person name="Lipzen A."/>
            <person name="Meier-kolthoff J.P."/>
            <person name="Ohm R.A."/>
            <person name="Otillar R.P."/>
            <person name="Pangilinan J."/>
            <person name="Peng Y."/>
            <person name="Rokas A."/>
            <person name="Rosa C.A."/>
            <person name="Scheuner C."/>
            <person name="Sibirny A.A."/>
            <person name="Slot J.C."/>
            <person name="Stielow J.B."/>
            <person name="Sun H."/>
            <person name="Kurtzman C.P."/>
            <person name="Blackwell M."/>
            <person name="Grigoriev I.V."/>
            <person name="Jeffries T.W."/>
        </authorList>
    </citation>
    <scope>NUCLEOTIDE SEQUENCE [LARGE SCALE GENOMIC DNA]</scope>
    <source>
        <strain evidence="10 11">NRRL YB-4993</strain>
    </source>
</reference>
<dbReference type="InterPro" id="IPR039974">
    <property type="entry name" value="Splicing_factor_SLU7"/>
</dbReference>
<comment type="caution">
    <text evidence="10">The sequence shown here is derived from an EMBL/GenBank/DDBJ whole genome shotgun (WGS) entry which is preliminary data.</text>
</comment>